<accession>A0A9D3Z8X6</accession>
<dbReference type="SMART" id="SM00369">
    <property type="entry name" value="LRR_TYP"/>
    <property type="match status" value="2"/>
</dbReference>
<feature type="transmembrane region" description="Helical" evidence="9">
    <location>
        <begin position="165"/>
        <end position="187"/>
    </location>
</feature>
<comment type="caution">
    <text evidence="10">The sequence shown here is derived from an EMBL/GenBank/DDBJ whole genome shotgun (WGS) entry which is preliminary data.</text>
</comment>
<evidence type="ECO:0000256" key="8">
    <source>
        <dbReference type="ARBA" id="ARBA00023180"/>
    </source>
</evidence>
<organism evidence="10 11">
    <name type="scientific">Dreissena polymorpha</name>
    <name type="common">Zebra mussel</name>
    <name type="synonym">Mytilus polymorpha</name>
    <dbReference type="NCBI Taxonomy" id="45954"/>
    <lineage>
        <taxon>Eukaryota</taxon>
        <taxon>Metazoa</taxon>
        <taxon>Spiralia</taxon>
        <taxon>Lophotrochozoa</taxon>
        <taxon>Mollusca</taxon>
        <taxon>Bivalvia</taxon>
        <taxon>Autobranchia</taxon>
        <taxon>Heteroconchia</taxon>
        <taxon>Euheterodonta</taxon>
        <taxon>Imparidentia</taxon>
        <taxon>Neoheterodontei</taxon>
        <taxon>Myida</taxon>
        <taxon>Dreissenoidea</taxon>
        <taxon>Dreissenidae</taxon>
        <taxon>Dreissena</taxon>
    </lineage>
</organism>
<gene>
    <name evidence="10" type="ORF">DPMN_072137</name>
</gene>
<dbReference type="PANTHER" id="PTHR24365:SF541">
    <property type="entry name" value="PROTEIN TOLL-RELATED"/>
    <property type="match status" value="1"/>
</dbReference>
<keyword evidence="7 9" id="KW-0472">Membrane</keyword>
<dbReference type="InterPro" id="IPR003591">
    <property type="entry name" value="Leu-rich_rpt_typical-subtyp"/>
</dbReference>
<dbReference type="Proteomes" id="UP000828390">
    <property type="component" value="Unassembled WGS sequence"/>
</dbReference>
<evidence type="ECO:0000256" key="7">
    <source>
        <dbReference type="ARBA" id="ARBA00023136"/>
    </source>
</evidence>
<dbReference type="AlphaFoldDB" id="A0A9D3Z8X6"/>
<evidence type="ECO:0000313" key="10">
    <source>
        <dbReference type="EMBL" id="KAH3712437.1"/>
    </source>
</evidence>
<dbReference type="InterPro" id="IPR001611">
    <property type="entry name" value="Leu-rich_rpt"/>
</dbReference>
<evidence type="ECO:0000256" key="9">
    <source>
        <dbReference type="SAM" id="Phobius"/>
    </source>
</evidence>
<reference evidence="10" key="2">
    <citation type="submission" date="2020-11" db="EMBL/GenBank/DDBJ databases">
        <authorList>
            <person name="McCartney M.A."/>
            <person name="Auch B."/>
            <person name="Kono T."/>
            <person name="Mallez S."/>
            <person name="Becker A."/>
            <person name="Gohl D.M."/>
            <person name="Silverstein K.A.T."/>
            <person name="Koren S."/>
            <person name="Bechman K.B."/>
            <person name="Herman A."/>
            <person name="Abrahante J.E."/>
            <person name="Garbe J."/>
        </authorList>
    </citation>
    <scope>NUCLEOTIDE SEQUENCE</scope>
    <source>
        <strain evidence="10">Duluth1</strain>
        <tissue evidence="10">Whole animal</tissue>
    </source>
</reference>
<evidence type="ECO:0000256" key="4">
    <source>
        <dbReference type="ARBA" id="ARBA00022729"/>
    </source>
</evidence>
<dbReference type="PROSITE" id="PS51450">
    <property type="entry name" value="LRR"/>
    <property type="match status" value="2"/>
</dbReference>
<dbReference type="GO" id="GO:0038023">
    <property type="term" value="F:signaling receptor activity"/>
    <property type="evidence" value="ECO:0007669"/>
    <property type="project" value="TreeGrafter"/>
</dbReference>
<dbReference type="SUPFAM" id="SSF52058">
    <property type="entry name" value="L domain-like"/>
    <property type="match status" value="1"/>
</dbReference>
<dbReference type="GO" id="GO:0007165">
    <property type="term" value="P:signal transduction"/>
    <property type="evidence" value="ECO:0007669"/>
    <property type="project" value="TreeGrafter"/>
</dbReference>
<keyword evidence="11" id="KW-1185">Reference proteome</keyword>
<protein>
    <submittedName>
        <fullName evidence="10">Uncharacterized protein</fullName>
    </submittedName>
</protein>
<name>A0A9D3Z8X6_DREPO</name>
<reference evidence="10" key="1">
    <citation type="journal article" date="2019" name="bioRxiv">
        <title>The Genome of the Zebra Mussel, Dreissena polymorpha: A Resource for Invasive Species Research.</title>
        <authorList>
            <person name="McCartney M.A."/>
            <person name="Auch B."/>
            <person name="Kono T."/>
            <person name="Mallez S."/>
            <person name="Zhang Y."/>
            <person name="Obille A."/>
            <person name="Becker A."/>
            <person name="Abrahante J.E."/>
            <person name="Garbe J."/>
            <person name="Badalamenti J.P."/>
            <person name="Herman A."/>
            <person name="Mangelson H."/>
            <person name="Liachko I."/>
            <person name="Sullivan S."/>
            <person name="Sone E.D."/>
            <person name="Koren S."/>
            <person name="Silverstein K.A.T."/>
            <person name="Beckman K.B."/>
            <person name="Gohl D.M."/>
        </authorList>
    </citation>
    <scope>NUCLEOTIDE SEQUENCE</scope>
    <source>
        <strain evidence="10">Duluth1</strain>
        <tissue evidence="10">Whole animal</tissue>
    </source>
</reference>
<keyword evidence="4" id="KW-0732">Signal</keyword>
<keyword evidence="5" id="KW-0677">Repeat</keyword>
<keyword evidence="8" id="KW-0325">Glycoprotein</keyword>
<keyword evidence="2" id="KW-0433">Leucine-rich repeat</keyword>
<evidence type="ECO:0000256" key="3">
    <source>
        <dbReference type="ARBA" id="ARBA00022692"/>
    </source>
</evidence>
<evidence type="ECO:0000256" key="6">
    <source>
        <dbReference type="ARBA" id="ARBA00022989"/>
    </source>
</evidence>
<comment type="subcellular location">
    <subcellularLocation>
        <location evidence="1">Membrane</location>
        <topology evidence="1">Single-pass membrane protein</topology>
    </subcellularLocation>
</comment>
<dbReference type="GO" id="GO:0005886">
    <property type="term" value="C:plasma membrane"/>
    <property type="evidence" value="ECO:0007669"/>
    <property type="project" value="TreeGrafter"/>
</dbReference>
<evidence type="ECO:0000313" key="11">
    <source>
        <dbReference type="Proteomes" id="UP000828390"/>
    </source>
</evidence>
<evidence type="ECO:0000256" key="5">
    <source>
        <dbReference type="ARBA" id="ARBA00022737"/>
    </source>
</evidence>
<evidence type="ECO:0000256" key="2">
    <source>
        <dbReference type="ARBA" id="ARBA00022614"/>
    </source>
</evidence>
<keyword evidence="3 9" id="KW-0812">Transmembrane</keyword>
<keyword evidence="6 9" id="KW-1133">Transmembrane helix</keyword>
<evidence type="ECO:0000256" key="1">
    <source>
        <dbReference type="ARBA" id="ARBA00004167"/>
    </source>
</evidence>
<sequence>MISTNEELFIQLFFPFIQLESLDLSKTNIATLPKKTFTSNPNLKLLNLSGNNIVHVSLDLNDLNNLEILDLNSNSLLDLDPNFLSQFASITLNASIKFVDSQIIQCSTCEHHGTVKWIVGHRDKVIGYNNITCISMNTKAVAITESVEQNLFEICNKHIYVRNTIIVSILTTFCGVCIGLCLIVGFIRRRRTGLNRRKKQLLIDRIANNELHYAAFILFSSQDDEFVRSCVYAKFEEYMHHEIDCNRE</sequence>
<dbReference type="Pfam" id="PF13855">
    <property type="entry name" value="LRR_8"/>
    <property type="match status" value="1"/>
</dbReference>
<dbReference type="EMBL" id="JAIWYP010000014">
    <property type="protein sequence ID" value="KAH3712437.1"/>
    <property type="molecule type" value="Genomic_DNA"/>
</dbReference>
<proteinExistence type="predicted"/>
<dbReference type="PANTHER" id="PTHR24365">
    <property type="entry name" value="TOLL-LIKE RECEPTOR"/>
    <property type="match status" value="1"/>
</dbReference>
<dbReference type="Gene3D" id="3.80.10.10">
    <property type="entry name" value="Ribonuclease Inhibitor"/>
    <property type="match status" value="1"/>
</dbReference>
<dbReference type="InterPro" id="IPR032675">
    <property type="entry name" value="LRR_dom_sf"/>
</dbReference>